<dbReference type="EMBL" id="CP007142">
    <property type="protein sequence ID" value="AJQ93978.1"/>
    <property type="molecule type" value="Genomic_DNA"/>
</dbReference>
<dbReference type="HOGENOM" id="CLU_859871_0_0_6"/>
<reference evidence="1 2" key="1">
    <citation type="submission" date="2014-01" db="EMBL/GenBank/DDBJ databases">
        <title>Full genme sequencing of cellulolytic bacterium Gynuella sunshinyii YC6258T gen. nov., sp. nov.</title>
        <authorList>
            <person name="Khan H."/>
            <person name="Chung E.J."/>
            <person name="Chung Y.R."/>
        </authorList>
    </citation>
    <scope>NUCLEOTIDE SEQUENCE [LARGE SCALE GENOMIC DNA]</scope>
    <source>
        <strain evidence="1 2">YC6258</strain>
    </source>
</reference>
<dbReference type="AlphaFoldDB" id="A0A0C5VKP9"/>
<name>A0A0C5VKP9_9GAMM</name>
<gene>
    <name evidence="1" type="ORF">YC6258_01935</name>
</gene>
<proteinExistence type="predicted"/>
<accession>A0A0C5VKP9</accession>
<dbReference type="KEGG" id="gsn:YC6258_01935"/>
<protein>
    <submittedName>
        <fullName evidence="1">Uncharacterized protein</fullName>
    </submittedName>
</protein>
<keyword evidence="2" id="KW-1185">Reference proteome</keyword>
<organism evidence="1 2">
    <name type="scientific">Gynuella sunshinyii YC6258</name>
    <dbReference type="NCBI Taxonomy" id="1445510"/>
    <lineage>
        <taxon>Bacteria</taxon>
        <taxon>Pseudomonadati</taxon>
        <taxon>Pseudomonadota</taxon>
        <taxon>Gammaproteobacteria</taxon>
        <taxon>Oceanospirillales</taxon>
        <taxon>Saccharospirillaceae</taxon>
        <taxon>Gynuella</taxon>
    </lineage>
</organism>
<evidence type="ECO:0000313" key="1">
    <source>
        <dbReference type="EMBL" id="AJQ93978.1"/>
    </source>
</evidence>
<evidence type="ECO:0000313" key="2">
    <source>
        <dbReference type="Proteomes" id="UP000032266"/>
    </source>
</evidence>
<dbReference type="Proteomes" id="UP000032266">
    <property type="component" value="Chromosome"/>
</dbReference>
<sequence>MAATIWAGNRFYLPDMHQPPQQITKQMNDPIPARATSIHKDVRSALTQKLISLFGQQIADITTQTKLYRFRQDLIQKYPVLGVEYFNGAARQAFPTEADGIIALMEKLDRYHEWLTEQQTFLSRLSSLERYGIIWKKRREIFADDAELLWAEERNDMERKQQQVQQVISQVDTDSRISLEEKLYQLNTQLDELLSESTVQYGNRKDLITQVYFSLDSVQQALGQLPPDQRQQQIDKLRRQSGYDESRISELRDLDQKRNLRWQRGLAYMKKREKLIDTLNGEALARALNDVRVEFFGYEARTIEQEELSGFFRYLRPRVYGRN</sequence>